<sequence>MRISADVLRAAAADAASPAWKVVWEQSCRQGTCDPASAALLPWLASTIVGFGDDQRETPLALAGFIAVDATDADRATYANEIEALRALAVDRLSEASNDPAFVYLLQAIRGLEGDELWGKELDHLNDGEIDVRCPECSEETLVELLADDLDITPGLPSELAERLHAEALNAGRGAVATGLARLFGQLVCPECGAAFDIADNLAGVSQPRG</sequence>
<dbReference type="STRING" id="307121.GA0070620_0169"/>
<evidence type="ECO:0000313" key="1">
    <source>
        <dbReference type="EMBL" id="SBV24731.1"/>
    </source>
</evidence>
<evidence type="ECO:0000313" key="2">
    <source>
        <dbReference type="Proteomes" id="UP000199393"/>
    </source>
</evidence>
<protein>
    <submittedName>
        <fullName evidence="1">Uncharacterized protein</fullName>
    </submittedName>
</protein>
<proteinExistence type="predicted"/>
<accession>A0A1C3MWN3</accession>
<organism evidence="1 2">
    <name type="scientific">Micromonospora krabiensis</name>
    <dbReference type="NCBI Taxonomy" id="307121"/>
    <lineage>
        <taxon>Bacteria</taxon>
        <taxon>Bacillati</taxon>
        <taxon>Actinomycetota</taxon>
        <taxon>Actinomycetes</taxon>
        <taxon>Micromonosporales</taxon>
        <taxon>Micromonosporaceae</taxon>
        <taxon>Micromonospora</taxon>
    </lineage>
</organism>
<keyword evidence="2" id="KW-1185">Reference proteome</keyword>
<name>A0A1C3MWN3_9ACTN</name>
<dbReference type="PATRIC" id="fig|307121.4.peg.182"/>
<gene>
    <name evidence="1" type="ORF">GA0070620_0169</name>
</gene>
<dbReference type="EMBL" id="LT598496">
    <property type="protein sequence ID" value="SBV24731.1"/>
    <property type="molecule type" value="Genomic_DNA"/>
</dbReference>
<dbReference type="Proteomes" id="UP000199393">
    <property type="component" value="Chromosome I"/>
</dbReference>
<reference evidence="2" key="1">
    <citation type="submission" date="2016-06" db="EMBL/GenBank/DDBJ databases">
        <authorList>
            <person name="Varghese N."/>
            <person name="Submissions Spin"/>
        </authorList>
    </citation>
    <scope>NUCLEOTIDE SEQUENCE [LARGE SCALE GENOMIC DNA]</scope>
    <source>
        <strain evidence="2">DSM 45344</strain>
    </source>
</reference>
<dbReference type="AlphaFoldDB" id="A0A1C3MWN3"/>